<feature type="region of interest" description="Disordered" evidence="1">
    <location>
        <begin position="286"/>
        <end position="352"/>
    </location>
</feature>
<dbReference type="GeneID" id="19238040"/>
<dbReference type="OMA" id="WHETHFE"/>
<dbReference type="Proteomes" id="UP000019373">
    <property type="component" value="Unassembled WGS sequence"/>
</dbReference>
<evidence type="ECO:0000313" key="5">
    <source>
        <dbReference type="Proteomes" id="UP000019373"/>
    </source>
</evidence>
<feature type="chain" id="PRO_5004611597" description="DUF7580 domain-containing protein" evidence="2">
    <location>
        <begin position="22"/>
        <end position="659"/>
    </location>
</feature>
<protein>
    <recommendedName>
        <fullName evidence="3">DUF7580 domain-containing protein</fullName>
    </recommendedName>
</protein>
<dbReference type="AlphaFoldDB" id="U1GMP1"/>
<feature type="compositionally biased region" description="Polar residues" evidence="1">
    <location>
        <begin position="493"/>
        <end position="503"/>
    </location>
</feature>
<proteinExistence type="predicted"/>
<evidence type="ECO:0000259" key="3">
    <source>
        <dbReference type="Pfam" id="PF24476"/>
    </source>
</evidence>
<dbReference type="OrthoDB" id="3565018at2759"/>
<dbReference type="InterPro" id="IPR056002">
    <property type="entry name" value="DUF7580"/>
</dbReference>
<feature type="domain" description="DUF7580" evidence="3">
    <location>
        <begin position="250"/>
        <end position="649"/>
    </location>
</feature>
<accession>U1GMP1</accession>
<gene>
    <name evidence="4" type="ORF">EPUS_02992</name>
</gene>
<dbReference type="HOGENOM" id="CLU_026305_3_1_1"/>
<dbReference type="EMBL" id="KE720972">
    <property type="protein sequence ID" value="ERF73151.1"/>
    <property type="molecule type" value="Genomic_DNA"/>
</dbReference>
<evidence type="ECO:0000256" key="2">
    <source>
        <dbReference type="SAM" id="SignalP"/>
    </source>
</evidence>
<organism evidence="4 5">
    <name type="scientific">Endocarpon pusillum (strain Z07020 / HMAS-L-300199)</name>
    <name type="common">Lichen-forming fungus</name>
    <dbReference type="NCBI Taxonomy" id="1263415"/>
    <lineage>
        <taxon>Eukaryota</taxon>
        <taxon>Fungi</taxon>
        <taxon>Dikarya</taxon>
        <taxon>Ascomycota</taxon>
        <taxon>Pezizomycotina</taxon>
        <taxon>Eurotiomycetes</taxon>
        <taxon>Chaetothyriomycetidae</taxon>
        <taxon>Verrucariales</taxon>
        <taxon>Verrucariaceae</taxon>
        <taxon>Endocarpon</taxon>
    </lineage>
</organism>
<dbReference type="PANTHER" id="PTHR35186">
    <property type="entry name" value="ANK_REP_REGION DOMAIN-CONTAINING PROTEIN"/>
    <property type="match status" value="1"/>
</dbReference>
<feature type="compositionally biased region" description="Low complexity" evidence="1">
    <location>
        <begin position="509"/>
        <end position="528"/>
    </location>
</feature>
<feature type="signal peptide" evidence="2">
    <location>
        <begin position="1"/>
        <end position="21"/>
    </location>
</feature>
<evidence type="ECO:0000313" key="4">
    <source>
        <dbReference type="EMBL" id="ERF73151.1"/>
    </source>
</evidence>
<dbReference type="PANTHER" id="PTHR35186:SF4">
    <property type="entry name" value="PRION-INHIBITION AND PROPAGATION HELO DOMAIN-CONTAINING PROTEIN"/>
    <property type="match status" value="1"/>
</dbReference>
<name>U1GMP1_ENDPU</name>
<dbReference type="eggNOG" id="ENOG502SNN1">
    <property type="taxonomic scope" value="Eukaryota"/>
</dbReference>
<keyword evidence="5" id="KW-1185">Reference proteome</keyword>
<feature type="region of interest" description="Disordered" evidence="1">
    <location>
        <begin position="493"/>
        <end position="544"/>
    </location>
</feature>
<keyword evidence="2" id="KW-0732">Signal</keyword>
<reference evidence="5" key="1">
    <citation type="journal article" date="2014" name="BMC Genomics">
        <title>Genome characteristics reveal the impact of lichenization on lichen-forming fungus Endocarpon pusillum Hedwig (Verrucariales, Ascomycota).</title>
        <authorList>
            <person name="Wang Y.-Y."/>
            <person name="Liu B."/>
            <person name="Zhang X.-Y."/>
            <person name="Zhou Q.-M."/>
            <person name="Zhang T."/>
            <person name="Li H."/>
            <person name="Yu Y.-F."/>
            <person name="Zhang X.-L."/>
            <person name="Hao X.-Y."/>
            <person name="Wang M."/>
            <person name="Wang L."/>
            <person name="Wei J.-C."/>
        </authorList>
    </citation>
    <scope>NUCLEOTIDE SEQUENCE [LARGE SCALE GENOMIC DNA]</scope>
    <source>
        <strain evidence="5">Z07020 / HMAS-L-300199</strain>
    </source>
</reference>
<dbReference type="Pfam" id="PF24476">
    <property type="entry name" value="DUF7580"/>
    <property type="match status" value="1"/>
</dbReference>
<sequence length="659" mass="74337">MLTGIETVGLVLASFPLLIAALDHYKAGLEPFQTYSHYKLRLIELKGDLAFHRAKFLQSLTLLLNRCVQPKVLGQLLGDPGGAQWKEPDLAARLSKCLGSFDFSVFMDIVSGFKATLDELYTKLDVDQDGQPKWSDKDAFERAFHRIRFSFLHRDKIKELKKRLKDKNKQLSSIAKSSVALAPYCERRAVLEEDVDRFREHVSHLDSSLKSAPWGCHCVIPHNASLRVGNPTHSSTTGTESTCCQRQSDCRGLDVLFSFHDHGSFAASPPRWNWHETHFEPETFVPTSTCSQVDGAGGSGDSLASTSHPTYTKGNQKEGPLSGPNKLKKRKQVHWPTSSAAQTPPPTPSRPQAMREIRELCLQLTSVQEGAPPLGFLPLDPPLRFVVYPVKRHPRPLVSSTDDMVNLEDLLERKFAPHNPTKIQGKLLLVHKKIEMPDRLYLAYVLSWIFLRLYGTSFLDSAWGLKDVQFLRRLDGTRDPALMEPFVSKSFHSSQHHYPTSSLPTPPESDASSSSSNTSTASSTSTASRLTLDPTAQEATPHTVRNLRNRNHGVFILGVSLVEVFFHKRLHEMYVPADLDSNGKETEETPYLALERLIYKIRQKAGDRYGNAVRRCVRCEFDQWYDDINCADFRQAFYQKVVVPLEENWRTFTGRPALP</sequence>
<dbReference type="RefSeq" id="XP_007801125.1">
    <property type="nucleotide sequence ID" value="XM_007802934.1"/>
</dbReference>
<evidence type="ECO:0000256" key="1">
    <source>
        <dbReference type="SAM" id="MobiDB-lite"/>
    </source>
</evidence>